<feature type="transmembrane region" description="Helical" evidence="1">
    <location>
        <begin position="215"/>
        <end position="241"/>
    </location>
</feature>
<dbReference type="OrthoDB" id="5562676at2759"/>
<organism evidence="2 3">
    <name type="scientific">Apiotrichum porosum</name>
    <dbReference type="NCBI Taxonomy" id="105984"/>
    <lineage>
        <taxon>Eukaryota</taxon>
        <taxon>Fungi</taxon>
        <taxon>Dikarya</taxon>
        <taxon>Basidiomycota</taxon>
        <taxon>Agaricomycotina</taxon>
        <taxon>Tremellomycetes</taxon>
        <taxon>Trichosporonales</taxon>
        <taxon>Trichosporonaceae</taxon>
        <taxon>Apiotrichum</taxon>
    </lineage>
</organism>
<dbReference type="STRING" id="105984.A0A427YBA6"/>
<dbReference type="Pfam" id="PF10173">
    <property type="entry name" value="Mit_KHE1"/>
    <property type="match status" value="1"/>
</dbReference>
<keyword evidence="1" id="KW-1133">Transmembrane helix</keyword>
<proteinExistence type="predicted"/>
<keyword evidence="3" id="KW-1185">Reference proteome</keyword>
<dbReference type="GO" id="GO:1902600">
    <property type="term" value="P:proton transmembrane transport"/>
    <property type="evidence" value="ECO:0007669"/>
    <property type="project" value="TreeGrafter"/>
</dbReference>
<dbReference type="EMBL" id="RSCE01000001">
    <property type="protein sequence ID" value="RSH88439.1"/>
    <property type="molecule type" value="Genomic_DNA"/>
</dbReference>
<evidence type="ECO:0000313" key="2">
    <source>
        <dbReference type="EMBL" id="RSH88439.1"/>
    </source>
</evidence>
<dbReference type="PANTHER" id="PTHR28062">
    <property type="entry name" value="K+-H+ EXCHANGE-LIKE PROTEIN"/>
    <property type="match status" value="1"/>
</dbReference>
<reference evidence="2 3" key="1">
    <citation type="submission" date="2018-11" db="EMBL/GenBank/DDBJ databases">
        <title>Genome sequence of Apiotrichum porosum DSM 27194.</title>
        <authorList>
            <person name="Aliyu H."/>
            <person name="Gorte O."/>
            <person name="Ochsenreither K."/>
        </authorList>
    </citation>
    <scope>NUCLEOTIDE SEQUENCE [LARGE SCALE GENOMIC DNA]</scope>
    <source>
        <strain evidence="2 3">DSM 27194</strain>
    </source>
</reference>
<sequence length="364" mass="39930">MSTKLSRPFRIIALPLVRIPHGPLRVAPRAAAAGQQAPATSAVASAGASSSSASSSSSSTSTASSSLDQTAASTAIESADASSADSTTTNAPLVLYQVQQPDRATADGQASIVTRALTKASDLWLGFGEKDKGTWQRKVFERGEKLMDRIEYEEWALKSIHEDQGVKIAKKGEEQERIEISLLRPAGLGVPPLLPKLHRALIHRIPHHRKMMIRFLVFSPITWPFAIIPVIPNFPLFYVLWRAWSHYKAWRGATYLEAVLKAGMITEKESSTLDNIYAHHRADVKDGKIIKEGGDGADFYPGMMITTAEVPDLKKAFDLRPAEVVDVERAIEQASHRARDGAKVLQLKAEGKSEKAELKFKKEE</sequence>
<accession>A0A427YBA6</accession>
<comment type="caution">
    <text evidence="2">The sequence shown here is derived from an EMBL/GenBank/DDBJ whole genome shotgun (WGS) entry which is preliminary data.</text>
</comment>
<gene>
    <name evidence="2" type="ORF">EHS24_000984</name>
</gene>
<dbReference type="GO" id="GO:0006813">
    <property type="term" value="P:potassium ion transport"/>
    <property type="evidence" value="ECO:0007669"/>
    <property type="project" value="TreeGrafter"/>
</dbReference>
<dbReference type="Proteomes" id="UP000279236">
    <property type="component" value="Unassembled WGS sequence"/>
</dbReference>
<dbReference type="GO" id="GO:0005743">
    <property type="term" value="C:mitochondrial inner membrane"/>
    <property type="evidence" value="ECO:0007669"/>
    <property type="project" value="TreeGrafter"/>
</dbReference>
<evidence type="ECO:0000256" key="1">
    <source>
        <dbReference type="SAM" id="Phobius"/>
    </source>
</evidence>
<dbReference type="GeneID" id="39585527"/>
<protein>
    <submittedName>
        <fullName evidence="2">Uncharacterized protein</fullName>
    </submittedName>
</protein>
<keyword evidence="1" id="KW-0812">Transmembrane</keyword>
<keyword evidence="1" id="KW-0472">Membrane</keyword>
<name>A0A427YBA6_9TREE</name>
<dbReference type="RefSeq" id="XP_028480647.1">
    <property type="nucleotide sequence ID" value="XM_028616790.1"/>
</dbReference>
<dbReference type="InterPro" id="IPR018786">
    <property type="entry name" value="Mit_KHE1"/>
</dbReference>
<dbReference type="AlphaFoldDB" id="A0A427YBA6"/>
<dbReference type="PANTHER" id="PTHR28062:SF1">
    <property type="entry name" value="TRANSMEMBRANE PROTEIN"/>
    <property type="match status" value="1"/>
</dbReference>
<evidence type="ECO:0000313" key="3">
    <source>
        <dbReference type="Proteomes" id="UP000279236"/>
    </source>
</evidence>